<organism evidence="1 2">
    <name type="scientific">Tenacibaculum tangerinum</name>
    <dbReference type="NCBI Taxonomy" id="3038772"/>
    <lineage>
        <taxon>Bacteria</taxon>
        <taxon>Pseudomonadati</taxon>
        <taxon>Bacteroidota</taxon>
        <taxon>Flavobacteriia</taxon>
        <taxon>Flavobacteriales</taxon>
        <taxon>Flavobacteriaceae</taxon>
        <taxon>Tenacibaculum</taxon>
    </lineage>
</organism>
<dbReference type="GO" id="GO:0004519">
    <property type="term" value="F:endonuclease activity"/>
    <property type="evidence" value="ECO:0007669"/>
    <property type="project" value="UniProtKB-KW"/>
</dbReference>
<dbReference type="InterPro" id="IPR032869">
    <property type="entry name" value="WHH_dom_containing"/>
</dbReference>
<dbReference type="EMBL" id="CP122539">
    <property type="protein sequence ID" value="WGH74761.1"/>
    <property type="molecule type" value="Genomic_DNA"/>
</dbReference>
<keyword evidence="1" id="KW-0540">Nuclease</keyword>
<accession>A0ABY8L0Z1</accession>
<keyword evidence="1" id="KW-0255">Endonuclease</keyword>
<evidence type="ECO:0000313" key="2">
    <source>
        <dbReference type="Proteomes" id="UP001232001"/>
    </source>
</evidence>
<dbReference type="Pfam" id="PF14414">
    <property type="entry name" value="WHH"/>
    <property type="match status" value="1"/>
</dbReference>
<keyword evidence="2" id="KW-1185">Reference proteome</keyword>
<gene>
    <name evidence="1" type="ORF">P8625_11800</name>
</gene>
<keyword evidence="1" id="KW-0378">Hydrolase</keyword>
<dbReference type="Proteomes" id="UP001232001">
    <property type="component" value="Chromosome"/>
</dbReference>
<reference evidence="1 2" key="1">
    <citation type="submission" date="2023-04" db="EMBL/GenBank/DDBJ databases">
        <title>Tenacibaculum tangerinum sp. nov., isolated from sea tidal flat of South Korea.</title>
        <authorList>
            <person name="Lee S.H."/>
            <person name="Kim J.-J."/>
        </authorList>
    </citation>
    <scope>NUCLEOTIDE SEQUENCE [LARGE SCALE GENOMIC DNA]</scope>
    <source>
        <strain evidence="1 2">GRR-S3-23</strain>
    </source>
</reference>
<evidence type="ECO:0000313" key="1">
    <source>
        <dbReference type="EMBL" id="WGH74761.1"/>
    </source>
</evidence>
<sequence>MKKIIRYVLNLYREKKKREALLKNPNLKIKFKKSTSLILNCMGFLTKNGKEVLTWNSVELVTKEKTGDYKNFFKKVYEESRAKKISPHKYLDELAEINNLKRIAISSKNNALIDSKGFYRVFGDDLIEKYQKLIKYPKRNELIEKSKKALKNDSKKKHLKYNNKDTPEVPYSDFGTSPTFKGMKAYLKNGKFGNGIVPKGAEKLVGDMKQLVIKHQGEIRTYVTGDRPSDFKNCWRAMGVTDEKLINKYESLRKKLKLTWHHLDDLDDSLKSTFQLVDRELHELTTKHMGSHAQLLEVYKQLK</sequence>
<name>A0ABY8L0Z1_9FLAO</name>
<protein>
    <submittedName>
        <fullName evidence="1">HNH endonuclease</fullName>
    </submittedName>
</protein>
<dbReference type="RefSeq" id="WP_279650655.1">
    <property type="nucleotide sequence ID" value="NZ_CP122539.1"/>
</dbReference>
<proteinExistence type="predicted"/>